<dbReference type="Gramene" id="GBG90181">
    <property type="protein sequence ID" value="GBG90181"/>
    <property type="gene ID" value="CBR_g50275"/>
</dbReference>
<name>A0A388M6L7_CHABU</name>
<feature type="chain" id="PRO_5036334170" evidence="1">
    <location>
        <begin position="33"/>
        <end position="86"/>
    </location>
</feature>
<evidence type="ECO:0000256" key="1">
    <source>
        <dbReference type="SAM" id="SignalP"/>
    </source>
</evidence>
<keyword evidence="4" id="KW-1185">Reference proteome</keyword>
<evidence type="ECO:0000313" key="2">
    <source>
        <dbReference type="EMBL" id="GBG90180.1"/>
    </source>
</evidence>
<protein>
    <submittedName>
        <fullName evidence="2">Uncharacterized protein</fullName>
    </submittedName>
</protein>
<reference evidence="2 4" key="1">
    <citation type="journal article" date="2018" name="Cell">
        <title>The Chara Genome: Secondary Complexity and Implications for Plant Terrestrialization.</title>
        <authorList>
            <person name="Nishiyama T."/>
            <person name="Sakayama H."/>
            <person name="Vries J.D."/>
            <person name="Buschmann H."/>
            <person name="Saint-Marcoux D."/>
            <person name="Ullrich K.K."/>
            <person name="Haas F.B."/>
            <person name="Vanderstraeten L."/>
            <person name="Becker D."/>
            <person name="Lang D."/>
            <person name="Vosolsobe S."/>
            <person name="Rombauts S."/>
            <person name="Wilhelmsson P.K.I."/>
            <person name="Janitza P."/>
            <person name="Kern R."/>
            <person name="Heyl A."/>
            <person name="Rumpler F."/>
            <person name="Villalobos L.I.A.C."/>
            <person name="Clay J.M."/>
            <person name="Skokan R."/>
            <person name="Toyoda A."/>
            <person name="Suzuki Y."/>
            <person name="Kagoshima H."/>
            <person name="Schijlen E."/>
            <person name="Tajeshwar N."/>
            <person name="Catarino B."/>
            <person name="Hetherington A.J."/>
            <person name="Saltykova A."/>
            <person name="Bonnot C."/>
            <person name="Breuninger H."/>
            <person name="Symeonidi A."/>
            <person name="Radhakrishnan G.V."/>
            <person name="Van Nieuwerburgh F."/>
            <person name="Deforce D."/>
            <person name="Chang C."/>
            <person name="Karol K.G."/>
            <person name="Hedrich R."/>
            <person name="Ulvskov P."/>
            <person name="Glockner G."/>
            <person name="Delwiche C.F."/>
            <person name="Petrasek J."/>
            <person name="Van de Peer Y."/>
            <person name="Friml J."/>
            <person name="Beilby M."/>
            <person name="Dolan L."/>
            <person name="Kohara Y."/>
            <person name="Sugano S."/>
            <person name="Fujiyama A."/>
            <person name="Delaux P.-M."/>
            <person name="Quint M."/>
            <person name="TheiBen G."/>
            <person name="Hagemann M."/>
            <person name="Harholt J."/>
            <person name="Dunand C."/>
            <person name="Zachgo S."/>
            <person name="Langdale J."/>
            <person name="Maumus F."/>
            <person name="Straeten D.V.D."/>
            <person name="Gould S.B."/>
            <person name="Rensing S.A."/>
        </authorList>
    </citation>
    <scope>NUCLEOTIDE SEQUENCE [LARGE SCALE GENOMIC DNA]</scope>
    <source>
        <strain evidence="2 4">S276</strain>
    </source>
</reference>
<sequence length="86" mass="9675">MMMYRRHALCDRKAIILMAGMIIVAAASQATARPGASKTYDGHMAIANHGKELQEECQGGCPVGCSCMIHMCWRWNQHFRCPVRCY</sequence>
<feature type="signal peptide" evidence="1">
    <location>
        <begin position="1"/>
        <end position="32"/>
    </location>
</feature>
<proteinExistence type="predicted"/>
<dbReference type="Proteomes" id="UP000265515">
    <property type="component" value="Unassembled WGS sequence"/>
</dbReference>
<dbReference type="AlphaFoldDB" id="A0A388M6L7"/>
<dbReference type="EMBL" id="BFEA01000792">
    <property type="protein sequence ID" value="GBG90181.1"/>
    <property type="molecule type" value="Genomic_DNA"/>
</dbReference>
<dbReference type="Gramene" id="GBG90180">
    <property type="protein sequence ID" value="GBG90180"/>
    <property type="gene ID" value="CBR_g50274"/>
</dbReference>
<dbReference type="EMBL" id="BFEA01000792">
    <property type="protein sequence ID" value="GBG90180.1"/>
    <property type="molecule type" value="Genomic_DNA"/>
</dbReference>
<comment type="caution">
    <text evidence="2">The sequence shown here is derived from an EMBL/GenBank/DDBJ whole genome shotgun (WGS) entry which is preliminary data.</text>
</comment>
<keyword evidence="1" id="KW-0732">Signal</keyword>
<evidence type="ECO:0000313" key="4">
    <source>
        <dbReference type="Proteomes" id="UP000265515"/>
    </source>
</evidence>
<evidence type="ECO:0000313" key="3">
    <source>
        <dbReference type="EMBL" id="GBG90181.1"/>
    </source>
</evidence>
<organism evidence="2 4">
    <name type="scientific">Chara braunii</name>
    <name type="common">Braun's stonewort</name>
    <dbReference type="NCBI Taxonomy" id="69332"/>
    <lineage>
        <taxon>Eukaryota</taxon>
        <taxon>Viridiplantae</taxon>
        <taxon>Streptophyta</taxon>
        <taxon>Charophyceae</taxon>
        <taxon>Charales</taxon>
        <taxon>Characeae</taxon>
        <taxon>Chara</taxon>
    </lineage>
</organism>
<gene>
    <name evidence="2" type="ORF">CBR_g50274</name>
    <name evidence="3" type="ORF">CBR_g50275</name>
</gene>
<accession>A0A388M6L7</accession>